<feature type="disulfide bond" evidence="6">
    <location>
        <begin position="72"/>
        <end position="81"/>
    </location>
</feature>
<feature type="domain" description="EGF-like" evidence="9">
    <location>
        <begin position="1199"/>
        <end position="1235"/>
    </location>
</feature>
<dbReference type="Pfam" id="PF07645">
    <property type="entry name" value="EGF_CA"/>
    <property type="match status" value="1"/>
</dbReference>
<evidence type="ECO:0000256" key="2">
    <source>
        <dbReference type="ARBA" id="ARBA00022729"/>
    </source>
</evidence>
<feature type="disulfide bond" evidence="6">
    <location>
        <begin position="234"/>
        <end position="243"/>
    </location>
</feature>
<feature type="disulfide bond" evidence="6">
    <location>
        <begin position="1345"/>
        <end position="1354"/>
    </location>
</feature>
<dbReference type="Gene3D" id="2.10.25.10">
    <property type="entry name" value="Laminin"/>
    <property type="match status" value="15"/>
</dbReference>
<feature type="disulfide bond" evidence="6">
    <location>
        <begin position="1383"/>
        <end position="1392"/>
    </location>
</feature>
<keyword evidence="7" id="KW-0812">Transmembrane</keyword>
<dbReference type="PROSITE" id="PS50026">
    <property type="entry name" value="EGF_3"/>
    <property type="match status" value="14"/>
</dbReference>
<dbReference type="EMBL" id="JADDUC020000009">
    <property type="protein sequence ID" value="KAI1236606.1"/>
    <property type="molecule type" value="Genomic_DNA"/>
</dbReference>
<keyword evidence="7" id="KW-1133">Transmembrane helix</keyword>
<dbReference type="PRINTS" id="PR00010">
    <property type="entry name" value="EGFBLOOD"/>
</dbReference>
<dbReference type="Pfam" id="PF12661">
    <property type="entry name" value="hEGF"/>
    <property type="match status" value="2"/>
</dbReference>
<feature type="disulfide bond" evidence="6">
    <location>
        <begin position="53"/>
        <end position="70"/>
    </location>
</feature>
<reference evidence="11 12" key="2">
    <citation type="journal article" date="2021" name="J. Hered.">
        <title>Feather Gene Expression Elucidates the Developmental Basis of Plumage Iridescence in African Starlings.</title>
        <authorList>
            <person name="Rubenstein D.R."/>
            <person name="Corvelo A."/>
            <person name="MacManes M.D."/>
            <person name="Maia R."/>
            <person name="Narzisi G."/>
            <person name="Rousaki A."/>
            <person name="Vandenabeele P."/>
            <person name="Shawkey M.D."/>
            <person name="Solomon J."/>
        </authorList>
    </citation>
    <scope>NUCLEOTIDE SEQUENCE [LARGE SCALE GENOMIC DNA]</scope>
    <source>
        <strain evidence="11">SS15</strain>
    </source>
</reference>
<feature type="domain" description="Laminin G" evidence="8">
    <location>
        <begin position="551"/>
        <end position="735"/>
    </location>
</feature>
<feature type="domain" description="EGF-like" evidence="9">
    <location>
        <begin position="246"/>
        <end position="283"/>
    </location>
</feature>
<dbReference type="EMBL" id="JADDUC010000009">
    <property type="protein sequence ID" value="KAG0131433.1"/>
    <property type="molecule type" value="Genomic_DNA"/>
</dbReference>
<dbReference type="PROSITE" id="PS01186">
    <property type="entry name" value="EGF_2"/>
    <property type="match status" value="9"/>
</dbReference>
<dbReference type="InterPro" id="IPR001791">
    <property type="entry name" value="Laminin_G"/>
</dbReference>
<dbReference type="InterPro" id="IPR013320">
    <property type="entry name" value="ConA-like_dom_sf"/>
</dbReference>
<keyword evidence="5" id="KW-0325">Glycoprotein</keyword>
<dbReference type="FunFam" id="2.60.120.200:FF:000130">
    <property type="entry name" value="Crumbs 2, cell polarity complex component"/>
    <property type="match status" value="1"/>
</dbReference>
<dbReference type="FunFam" id="2.10.25.10:FF:000279">
    <property type="entry name" value="Neurogenic locus notch 1"/>
    <property type="match status" value="1"/>
</dbReference>
<feature type="domain" description="EGF-like" evidence="9">
    <location>
        <begin position="737"/>
        <end position="773"/>
    </location>
</feature>
<dbReference type="FunFam" id="2.10.25.10:FF:000208">
    <property type="entry name" value="Crumbs 2, cell polarity complex component"/>
    <property type="match status" value="1"/>
</dbReference>
<dbReference type="PROSITE" id="PS01187">
    <property type="entry name" value="EGF_CA"/>
    <property type="match status" value="5"/>
</dbReference>
<evidence type="ECO:0000313" key="10">
    <source>
        <dbReference type="EMBL" id="KAG0131433.1"/>
    </source>
</evidence>
<feature type="domain" description="Laminin G" evidence="8">
    <location>
        <begin position="779"/>
        <end position="951"/>
    </location>
</feature>
<dbReference type="Pfam" id="PF02210">
    <property type="entry name" value="Laminin_G_2"/>
    <property type="match status" value="3"/>
</dbReference>
<comment type="caution">
    <text evidence="6">Lacks conserved residue(s) required for the propagation of feature annotation.</text>
</comment>
<feature type="domain" description="EGF-like" evidence="9">
    <location>
        <begin position="84"/>
        <end position="120"/>
    </location>
</feature>
<protein>
    <submittedName>
        <fullName evidence="10">Protein crumbs 1</fullName>
    </submittedName>
</protein>
<keyword evidence="1 6" id="KW-0245">EGF-like domain</keyword>
<dbReference type="FunFam" id="2.10.25.10:FF:000348">
    <property type="entry name" value="Crumbs 1, cell polarity complex component"/>
    <property type="match status" value="1"/>
</dbReference>
<evidence type="ECO:0000313" key="11">
    <source>
        <dbReference type="EMBL" id="KAI1236606.1"/>
    </source>
</evidence>
<dbReference type="FunFam" id="2.10.25.10:FF:000123">
    <property type="entry name" value="Crumbs homolog 1 (Drosophila)"/>
    <property type="match status" value="2"/>
</dbReference>
<dbReference type="SMART" id="SM00179">
    <property type="entry name" value="EGF_CA"/>
    <property type="match status" value="14"/>
</dbReference>
<evidence type="ECO:0000256" key="7">
    <source>
        <dbReference type="SAM" id="Phobius"/>
    </source>
</evidence>
<dbReference type="FunFam" id="2.10.25.10:FF:000252">
    <property type="entry name" value="Crumbs homolog 1 (Drosophila)"/>
    <property type="match status" value="1"/>
</dbReference>
<feature type="domain" description="EGF-like" evidence="9">
    <location>
        <begin position="465"/>
        <end position="507"/>
    </location>
</feature>
<dbReference type="Pfam" id="PF00008">
    <property type="entry name" value="EGF"/>
    <property type="match status" value="10"/>
</dbReference>
<feature type="domain" description="EGF-like" evidence="9">
    <location>
        <begin position="208"/>
        <end position="244"/>
    </location>
</feature>
<dbReference type="Gene3D" id="2.60.120.200">
    <property type="match status" value="3"/>
</dbReference>
<evidence type="ECO:0000256" key="3">
    <source>
        <dbReference type="ARBA" id="ARBA00022737"/>
    </source>
</evidence>
<feature type="disulfide bond" evidence="6">
    <location>
        <begin position="1262"/>
        <end position="1271"/>
    </location>
</feature>
<dbReference type="PROSITE" id="PS00022">
    <property type="entry name" value="EGF_1"/>
    <property type="match status" value="11"/>
</dbReference>
<feature type="domain" description="EGF-like" evidence="9">
    <location>
        <begin position="122"/>
        <end position="158"/>
    </location>
</feature>
<keyword evidence="4 6" id="KW-1015">Disulfide bond</keyword>
<feature type="domain" description="EGF-like" evidence="9">
    <location>
        <begin position="1357"/>
        <end position="1393"/>
    </location>
</feature>
<dbReference type="FunFam" id="2.10.25.10:FF:000472">
    <property type="entry name" value="Uncharacterized protein, isoform A"/>
    <property type="match status" value="1"/>
</dbReference>
<dbReference type="CDD" id="cd00054">
    <property type="entry name" value="EGF_CA"/>
    <property type="match status" value="12"/>
</dbReference>
<evidence type="ECO:0000256" key="4">
    <source>
        <dbReference type="ARBA" id="ARBA00023157"/>
    </source>
</evidence>
<feature type="domain" description="EGF-like" evidence="9">
    <location>
        <begin position="953"/>
        <end position="989"/>
    </location>
</feature>
<dbReference type="SMART" id="SM00282">
    <property type="entry name" value="LamG"/>
    <property type="match status" value="3"/>
</dbReference>
<comment type="caution">
    <text evidence="10">The sequence shown here is derived from an EMBL/GenBank/DDBJ whole genome shotgun (WGS) entry which is preliminary data.</text>
</comment>
<evidence type="ECO:0000256" key="5">
    <source>
        <dbReference type="ARBA" id="ARBA00023180"/>
    </source>
</evidence>
<feature type="disulfide bond" evidence="6">
    <location>
        <begin position="1241"/>
        <end position="1251"/>
    </location>
</feature>
<reference evidence="10" key="1">
    <citation type="submission" date="2020-10" db="EMBL/GenBank/DDBJ databases">
        <title>Feather gene expression reveals the developmental basis of iridescence in African starlings.</title>
        <authorList>
            <person name="Rubenstein D.R."/>
        </authorList>
    </citation>
    <scope>NUCLEOTIDE SEQUENCE</scope>
    <source>
        <strain evidence="10">SS15</strain>
        <tissue evidence="10">Liver</tissue>
    </source>
</reference>
<dbReference type="SUPFAM" id="SSF57196">
    <property type="entry name" value="EGF/Laminin"/>
    <property type="match status" value="8"/>
</dbReference>
<proteinExistence type="predicted"/>
<dbReference type="InterPro" id="IPR049883">
    <property type="entry name" value="NOTCH1_EGF-like"/>
</dbReference>
<evidence type="ECO:0000259" key="8">
    <source>
        <dbReference type="PROSITE" id="PS50025"/>
    </source>
</evidence>
<feature type="disulfide bond" evidence="6">
    <location>
        <begin position="148"/>
        <end position="157"/>
    </location>
</feature>
<accession>A0A835P1N3</accession>
<feature type="disulfide bond" evidence="6">
    <location>
        <begin position="539"/>
        <end position="548"/>
    </location>
</feature>
<dbReference type="GO" id="GO:0005509">
    <property type="term" value="F:calcium ion binding"/>
    <property type="evidence" value="ECO:0007669"/>
    <property type="project" value="InterPro"/>
</dbReference>
<dbReference type="InterPro" id="IPR000742">
    <property type="entry name" value="EGF"/>
</dbReference>
<dbReference type="InterPro" id="IPR051022">
    <property type="entry name" value="Notch_Cell-Fate_Det"/>
</dbReference>
<dbReference type="SUPFAM" id="SSF49899">
    <property type="entry name" value="Concanavalin A-like lectins/glucanases"/>
    <property type="match status" value="3"/>
</dbReference>
<dbReference type="PROSITE" id="PS50025">
    <property type="entry name" value="LAM_G_DOMAIN"/>
    <property type="match status" value="3"/>
</dbReference>
<keyword evidence="7" id="KW-0472">Membrane</keyword>
<dbReference type="PANTHER" id="PTHR24049:SF22">
    <property type="entry name" value="DROSOPHILA CRUMBS HOMOLOG"/>
    <property type="match status" value="1"/>
</dbReference>
<keyword evidence="3" id="KW-0677">Repeat</keyword>
<dbReference type="FunFam" id="2.60.120.200:FF:000055">
    <property type="entry name" value="Crumbs cell polarity complex component 1"/>
    <property type="match status" value="1"/>
</dbReference>
<dbReference type="OrthoDB" id="283575at2759"/>
<dbReference type="PROSITE" id="PS00010">
    <property type="entry name" value="ASX_HYDROXYL"/>
    <property type="match status" value="8"/>
</dbReference>
<evidence type="ECO:0000256" key="6">
    <source>
        <dbReference type="PROSITE-ProRule" id="PRU00076"/>
    </source>
</evidence>
<feature type="domain" description="EGF-like" evidence="9">
    <location>
        <begin position="1315"/>
        <end position="1355"/>
    </location>
</feature>
<dbReference type="Proteomes" id="UP000618051">
    <property type="component" value="Unassembled WGS sequence"/>
</dbReference>
<evidence type="ECO:0000259" key="9">
    <source>
        <dbReference type="PROSITE" id="PS50026"/>
    </source>
</evidence>
<feature type="disulfide bond" evidence="6">
    <location>
        <begin position="1225"/>
        <end position="1234"/>
    </location>
</feature>
<dbReference type="FunFam" id="2.60.120.200:FF:000081">
    <property type="entry name" value="Crumbs 1, cell polarity complex component"/>
    <property type="match status" value="1"/>
</dbReference>
<dbReference type="InterPro" id="IPR000152">
    <property type="entry name" value="EGF-type_Asp/Asn_hydroxyl_site"/>
</dbReference>
<organism evidence="10">
    <name type="scientific">Lamprotornis superbus</name>
    <dbReference type="NCBI Taxonomy" id="245042"/>
    <lineage>
        <taxon>Eukaryota</taxon>
        <taxon>Metazoa</taxon>
        <taxon>Chordata</taxon>
        <taxon>Craniata</taxon>
        <taxon>Vertebrata</taxon>
        <taxon>Euteleostomi</taxon>
        <taxon>Archelosauria</taxon>
        <taxon>Archosauria</taxon>
        <taxon>Dinosauria</taxon>
        <taxon>Saurischia</taxon>
        <taxon>Theropoda</taxon>
        <taxon>Coelurosauria</taxon>
        <taxon>Aves</taxon>
        <taxon>Neognathae</taxon>
        <taxon>Neoaves</taxon>
        <taxon>Telluraves</taxon>
        <taxon>Australaves</taxon>
        <taxon>Passeriformes</taxon>
        <taxon>Sturnidae</taxon>
        <taxon>Lamprotornis</taxon>
    </lineage>
</organism>
<keyword evidence="12" id="KW-1185">Reference proteome</keyword>
<reference evidence="11" key="3">
    <citation type="submission" date="2022-01" db="EMBL/GenBank/DDBJ databases">
        <authorList>
            <person name="Rubenstein D.R."/>
        </authorList>
    </citation>
    <scope>NUCLEOTIDE SEQUENCE</scope>
    <source>
        <strain evidence="11">SS15</strain>
        <tissue evidence="11">Liver</tissue>
    </source>
</reference>
<dbReference type="CDD" id="cd00110">
    <property type="entry name" value="LamG"/>
    <property type="match status" value="3"/>
</dbReference>
<dbReference type="InterPro" id="IPR009030">
    <property type="entry name" value="Growth_fac_rcpt_cys_sf"/>
</dbReference>
<dbReference type="PANTHER" id="PTHR24049">
    <property type="entry name" value="CRUMBS FAMILY MEMBER"/>
    <property type="match status" value="1"/>
</dbReference>
<dbReference type="InterPro" id="IPR001881">
    <property type="entry name" value="EGF-like_Ca-bd_dom"/>
</dbReference>
<feature type="domain" description="EGF-like" evidence="9">
    <location>
        <begin position="44"/>
        <end position="82"/>
    </location>
</feature>
<feature type="transmembrane region" description="Helical" evidence="7">
    <location>
        <begin position="1432"/>
        <end position="1457"/>
    </location>
</feature>
<feature type="domain" description="EGF-like" evidence="9">
    <location>
        <begin position="1237"/>
        <end position="1272"/>
    </location>
</feature>
<sequence length="1498" mass="162989">MRNDSRCLSNSCQKNSTCVAGHKDDPCLCADASVDSVEELCNKTSNPCSSNPCLQNATCLGSAGNLSFTCKCPAGYNGPTCERAASGCETNPCEHGGTCQSSLAGPTCLCSAGYTGALCERDVDECMSEPCRNGALCRDGVGEYSCYCVPGYQGKHCDLEVNECASDPCLNGAILEKTSCAKHIEEEMPKKKEILCDYCTSGTNCEVEIDECWSHPCLNGGTCHDSLGSFSCSCARGFLGDLCGTDVDECSSQPCLHGGHCTDGAGGYVCSPGPGAPGAALCSWERSGSLPGLTAKFQTSLLGTAATALGLDLWARTARPSLPCVGHSHATTTPPVRTMLTLTRATVGQDDIAECRSSPCLSGGDCLERSWAGLYGLVPGLPPAFRYDRAEGYICRCPPGFAGKGRVGGLPLGRGLGPFAEYPALTFPSQCATILVWHSSLIKDNLIKHIIKSVILGSSTHCDEDVNECYTNPCQNGGICENFPGNYTCHCPPADKEGIFYGGWNCTEVLHGCTDHQCQNNGICIPHLKNGQHGFSCICSPGYTGIHCETITTFSFQGNSFLLLKNPQTHKKDFFYNINLRFQTVQPTAFLFHRGEKNTFAKLELLNGYLHLSVQVNNQPQALLHIPHNVSDGEWHSVEVTLARAVVLNLLDSSCVESCLNKTSAKVDNELVMFAFQSTFLGGLPVGNSNSLQNTFNTHSAPSFVGCLQDIEIDLNVITPENVSSGSSLNVRTGCAKKDWCDPHPCQNRGRCINLWLSYHCDCYRPYTGPDCATEYIPGRFGSEDSSGYAAFPVDSTQNENFIISMFVRTRRSSGLLLALRNSTYLYIRVYLEGGKLTMLALNSMKLLGKHSVNDGNFYLITLKIEPNKMELFQSSHYLGFISTPALTIQRKDILYIGGLPDNKETDRNGRYFKGCIQDVRVNNQPLEFFPITNPPNSLVNRTLINVTQGCTGDNLCKSNPCHNGGVCYSIWDDFTCTCPPNTLSGVSLGPVLMKHNASWCTKDLNVGLANAVFSGRSSAIFYRSNGKISRDLTNIIFGFRTRDTDVILLYAEREPEFVIISIHNSKLLFQLQSGNSFYRLTLASSVPVSDGKWHRVMVSMVEPLSQSSRWHLDIDNKKDTATSTAAAGSLNFLREETDIYVADRAFDSLDGLRGCMSTIEISGIYLSYFENADIPTKKPQEEQFLKISANPAVTGCLQADFCSSDPCMHEGVCEDLYTSYHCVCPDGWTGTYCEVNIDECSSNPCIHGNCTDGIASYECSCEPGYTGDSCEEDIDECRGHQCVNGATCVDGINGYSCLCAANFTGRFCRYRRLPYTVCGNEERNLTCFNYGNCTDLGGELSCTCLPGFVGERCEKDIDECSSDPCLNGGLCQNLLNKFHCLCDVNFAGDRCEIDVSDLSFFVSLLLWQNLFQLLSYLILRMDDEPALAADLVSSVFTAIGSVTLALLLVLSVAMVASAVTANKRATQGTYSPSHQEKEGSRVEMWNMVQPPPMERLI</sequence>
<keyword evidence="2" id="KW-0732">Signal</keyword>
<dbReference type="InterPro" id="IPR013032">
    <property type="entry name" value="EGF-like_CS"/>
</dbReference>
<feature type="domain" description="Laminin G" evidence="8">
    <location>
        <begin position="1011"/>
        <end position="1197"/>
    </location>
</feature>
<dbReference type="SUPFAM" id="SSF57184">
    <property type="entry name" value="Growth factor receptor domain"/>
    <property type="match status" value="1"/>
</dbReference>
<evidence type="ECO:0000256" key="1">
    <source>
        <dbReference type="ARBA" id="ARBA00022536"/>
    </source>
</evidence>
<feature type="disulfide bond" evidence="6">
    <location>
        <begin position="1300"/>
        <end position="1309"/>
    </location>
</feature>
<dbReference type="FunFam" id="2.10.25.10:FF:000400">
    <property type="entry name" value="Crumbs cell polarity complex component 1"/>
    <property type="match status" value="1"/>
</dbReference>
<dbReference type="FunFam" id="2.10.25.10:FF:000413">
    <property type="entry name" value="Crumbs cell polarity complex component 1"/>
    <property type="match status" value="1"/>
</dbReference>
<feature type="disulfide bond" evidence="6">
    <location>
        <begin position="763"/>
        <end position="772"/>
    </location>
</feature>
<dbReference type="SMART" id="SM00181">
    <property type="entry name" value="EGF"/>
    <property type="match status" value="15"/>
</dbReference>
<name>A0A835P1N3_9PASS</name>
<evidence type="ECO:0000313" key="12">
    <source>
        <dbReference type="Proteomes" id="UP000618051"/>
    </source>
</evidence>
<dbReference type="InterPro" id="IPR018097">
    <property type="entry name" value="EGF_Ca-bd_CS"/>
</dbReference>
<feature type="domain" description="EGF-like" evidence="9">
    <location>
        <begin position="509"/>
        <end position="549"/>
    </location>
</feature>
<feature type="disulfide bond" evidence="6">
    <location>
        <begin position="110"/>
        <end position="119"/>
    </location>
</feature>
<gene>
    <name evidence="11" type="ORF">IHE44_0014859</name>
    <name evidence="10" type="ORF">IHE44_013958</name>
</gene>
<dbReference type="FunFam" id="2.10.25.10:FF:000143">
    <property type="entry name" value="Protein crumbs 1"/>
    <property type="match status" value="1"/>
</dbReference>
<feature type="domain" description="EGF-like" evidence="9">
    <location>
        <begin position="1274"/>
        <end position="1310"/>
    </location>
</feature>